<accession>A0A9Q3CHY8</accession>
<dbReference type="AlphaFoldDB" id="A0A9Q3CHY8"/>
<name>A0A9Q3CHY8_9BASI</name>
<evidence type="ECO:0000256" key="1">
    <source>
        <dbReference type="SAM" id="MobiDB-lite"/>
    </source>
</evidence>
<gene>
    <name evidence="2" type="ORF">O181_023918</name>
</gene>
<sequence length="134" mass="15454">MCPCYAEIDVLFGHKPNVTHISSYVSEEKDSFNGDDDDVSLDKENNHLDSPHNLDRLLNNDDNLVPEENLPDELKSKYITHSTQKHNQALTLELNDKSGSRKRPMDMFAPTYANLLESWQKGMYWIYGNSDQSY</sequence>
<evidence type="ECO:0000313" key="3">
    <source>
        <dbReference type="Proteomes" id="UP000765509"/>
    </source>
</evidence>
<feature type="compositionally biased region" description="Basic and acidic residues" evidence="1">
    <location>
        <begin position="40"/>
        <end position="59"/>
    </location>
</feature>
<proteinExistence type="predicted"/>
<dbReference type="Proteomes" id="UP000765509">
    <property type="component" value="Unassembled WGS sequence"/>
</dbReference>
<reference evidence="2" key="1">
    <citation type="submission" date="2021-03" db="EMBL/GenBank/DDBJ databases">
        <title>Draft genome sequence of rust myrtle Austropuccinia psidii MF-1, a brazilian biotype.</title>
        <authorList>
            <person name="Quecine M.C."/>
            <person name="Pachon D.M.R."/>
            <person name="Bonatelli M.L."/>
            <person name="Correr F.H."/>
            <person name="Franceschini L.M."/>
            <person name="Leite T.F."/>
            <person name="Margarido G.R.A."/>
            <person name="Almeida C.A."/>
            <person name="Ferrarezi J.A."/>
            <person name="Labate C.A."/>
        </authorList>
    </citation>
    <scope>NUCLEOTIDE SEQUENCE</scope>
    <source>
        <strain evidence="2">MF-1</strain>
    </source>
</reference>
<comment type="caution">
    <text evidence="2">The sequence shown here is derived from an EMBL/GenBank/DDBJ whole genome shotgun (WGS) entry which is preliminary data.</text>
</comment>
<evidence type="ECO:0000313" key="2">
    <source>
        <dbReference type="EMBL" id="MBW0484203.1"/>
    </source>
</evidence>
<dbReference type="EMBL" id="AVOT02007577">
    <property type="protein sequence ID" value="MBW0484203.1"/>
    <property type="molecule type" value="Genomic_DNA"/>
</dbReference>
<protein>
    <submittedName>
        <fullName evidence="2">Uncharacterized protein</fullName>
    </submittedName>
</protein>
<feature type="region of interest" description="Disordered" evidence="1">
    <location>
        <begin position="28"/>
        <end position="60"/>
    </location>
</feature>
<keyword evidence="3" id="KW-1185">Reference proteome</keyword>
<organism evidence="2 3">
    <name type="scientific">Austropuccinia psidii MF-1</name>
    <dbReference type="NCBI Taxonomy" id="1389203"/>
    <lineage>
        <taxon>Eukaryota</taxon>
        <taxon>Fungi</taxon>
        <taxon>Dikarya</taxon>
        <taxon>Basidiomycota</taxon>
        <taxon>Pucciniomycotina</taxon>
        <taxon>Pucciniomycetes</taxon>
        <taxon>Pucciniales</taxon>
        <taxon>Sphaerophragmiaceae</taxon>
        <taxon>Austropuccinia</taxon>
    </lineage>
</organism>